<organism evidence="10 11">
    <name type="scientific">Nocardioides jiangsuensis</name>
    <dbReference type="NCBI Taxonomy" id="2866161"/>
    <lineage>
        <taxon>Bacteria</taxon>
        <taxon>Bacillati</taxon>
        <taxon>Actinomycetota</taxon>
        <taxon>Actinomycetes</taxon>
        <taxon>Propionibacteriales</taxon>
        <taxon>Nocardioidaceae</taxon>
        <taxon>Nocardioides</taxon>
    </lineage>
</organism>
<evidence type="ECO:0000256" key="5">
    <source>
        <dbReference type="ARBA" id="ARBA00023049"/>
    </source>
</evidence>
<feature type="transmembrane region" description="Helical" evidence="7">
    <location>
        <begin position="7"/>
        <end position="27"/>
    </location>
</feature>
<dbReference type="PANTHER" id="PTHR10120">
    <property type="entry name" value="CAAX PRENYL PROTEASE 1"/>
    <property type="match status" value="1"/>
</dbReference>
<keyword evidence="5 6" id="KW-0482">Metalloprotease</keyword>
<feature type="domain" description="CAAX prenyl protease 1 N-terminal" evidence="9">
    <location>
        <begin position="38"/>
        <end position="202"/>
    </location>
</feature>
<feature type="domain" description="Peptidase M48" evidence="8">
    <location>
        <begin position="212"/>
        <end position="404"/>
    </location>
</feature>
<evidence type="ECO:0000256" key="4">
    <source>
        <dbReference type="ARBA" id="ARBA00022833"/>
    </source>
</evidence>
<proteinExistence type="inferred from homology"/>
<sequence>MPLARGAAWATVAVASVVLVLLAVWLVPWDWVPGGRLVPASPHEVFTSDQLARAEEYSAGRRYLGWASYGVSLLVALVLGLTPAGARLVRRVGGRRWWLAVPVGTLALLLVGRLVTLPFAVAVYRRNLGYGLTEQGWAGWWADYGKSLLVSWVLTALLLLVVVGAARRAPRFWFAWAGGLAALLVVAGSFLYPLVVEPLFNTFTPMSDGPFRSSVLSMAADEGVEVDDVLVADASRRTTTLNAYVSGFGGTRRVVVYDTLLAELSPAEARVVVAHELAHAKHDDVLVGTALGAAGAVLGVTVLALLLDTAPLRRRAGISGPGDPGSVAVVLALVALAGLLAAPVQNATSRAIEVRADREALAVTGESTTFVDMQRELSLRALSDPTPPAWSQLWFGSHPTVLQRAGLPASLEGAR</sequence>
<evidence type="ECO:0000256" key="3">
    <source>
        <dbReference type="ARBA" id="ARBA00022801"/>
    </source>
</evidence>
<dbReference type="InterPro" id="IPR001915">
    <property type="entry name" value="Peptidase_M48"/>
</dbReference>
<evidence type="ECO:0000313" key="10">
    <source>
        <dbReference type="EMBL" id="MBY9073787.1"/>
    </source>
</evidence>
<dbReference type="EMBL" id="JAIEZQ010000001">
    <property type="protein sequence ID" value="MBY9073787.1"/>
    <property type="molecule type" value="Genomic_DNA"/>
</dbReference>
<feature type="transmembrane region" description="Helical" evidence="7">
    <location>
        <begin position="285"/>
        <end position="307"/>
    </location>
</feature>
<comment type="similarity">
    <text evidence="6">Belongs to the peptidase M48 family.</text>
</comment>
<keyword evidence="7" id="KW-1133">Transmembrane helix</keyword>
<reference evidence="10 11" key="1">
    <citation type="submission" date="2021-08" db="EMBL/GenBank/DDBJ databases">
        <title>Nocardioides bacterium WL0053 sp. nov., isolated from the sediment.</title>
        <authorList>
            <person name="Wang L."/>
            <person name="Zhang D."/>
            <person name="Zhang A."/>
        </authorList>
    </citation>
    <scope>NUCLEOTIDE SEQUENCE [LARGE SCALE GENOMIC DNA]</scope>
    <source>
        <strain evidence="10 11">WL0053</strain>
    </source>
</reference>
<comment type="cofactor">
    <cofactor evidence="6">
        <name>Zn(2+)</name>
        <dbReference type="ChEBI" id="CHEBI:29105"/>
    </cofactor>
    <text evidence="6">Binds 1 zinc ion per subunit.</text>
</comment>
<dbReference type="Gene3D" id="3.30.2010.10">
    <property type="entry name" value="Metalloproteases ('zincins'), catalytic domain"/>
    <property type="match status" value="1"/>
</dbReference>
<keyword evidence="4 6" id="KW-0862">Zinc</keyword>
<keyword evidence="2" id="KW-0479">Metal-binding</keyword>
<dbReference type="Proteomes" id="UP000754710">
    <property type="component" value="Unassembled WGS sequence"/>
</dbReference>
<evidence type="ECO:0000256" key="2">
    <source>
        <dbReference type="ARBA" id="ARBA00022723"/>
    </source>
</evidence>
<keyword evidence="3 6" id="KW-0378">Hydrolase</keyword>
<feature type="transmembrane region" description="Helical" evidence="7">
    <location>
        <begin position="98"/>
        <end position="124"/>
    </location>
</feature>
<evidence type="ECO:0000256" key="7">
    <source>
        <dbReference type="SAM" id="Phobius"/>
    </source>
</evidence>
<dbReference type="CDD" id="cd07343">
    <property type="entry name" value="M48A_Zmpste24p_like"/>
    <property type="match status" value="1"/>
</dbReference>
<dbReference type="InterPro" id="IPR032456">
    <property type="entry name" value="Peptidase_M48_N"/>
</dbReference>
<dbReference type="Pfam" id="PF01435">
    <property type="entry name" value="Peptidase_M48"/>
    <property type="match status" value="1"/>
</dbReference>
<dbReference type="InterPro" id="IPR027057">
    <property type="entry name" value="CAXX_Prtase_1"/>
</dbReference>
<gene>
    <name evidence="10" type="ORF">K1X13_03025</name>
</gene>
<evidence type="ECO:0000256" key="6">
    <source>
        <dbReference type="RuleBase" id="RU003983"/>
    </source>
</evidence>
<keyword evidence="7" id="KW-0472">Membrane</keyword>
<evidence type="ECO:0000259" key="9">
    <source>
        <dbReference type="Pfam" id="PF16491"/>
    </source>
</evidence>
<feature type="transmembrane region" description="Helical" evidence="7">
    <location>
        <begin position="144"/>
        <end position="166"/>
    </location>
</feature>
<feature type="transmembrane region" description="Helical" evidence="7">
    <location>
        <begin position="173"/>
        <end position="195"/>
    </location>
</feature>
<dbReference type="Pfam" id="PF16491">
    <property type="entry name" value="Peptidase_M48_N"/>
    <property type="match status" value="1"/>
</dbReference>
<accession>A0ABS7RFI6</accession>
<protein>
    <submittedName>
        <fullName evidence="10">M48 family metallopeptidase</fullName>
    </submittedName>
</protein>
<keyword evidence="11" id="KW-1185">Reference proteome</keyword>
<keyword evidence="7" id="KW-0812">Transmembrane</keyword>
<evidence type="ECO:0000259" key="8">
    <source>
        <dbReference type="Pfam" id="PF01435"/>
    </source>
</evidence>
<name>A0ABS7RFI6_9ACTN</name>
<comment type="caution">
    <text evidence="10">The sequence shown here is derived from an EMBL/GenBank/DDBJ whole genome shotgun (WGS) entry which is preliminary data.</text>
</comment>
<evidence type="ECO:0000313" key="11">
    <source>
        <dbReference type="Proteomes" id="UP000754710"/>
    </source>
</evidence>
<keyword evidence="1 6" id="KW-0645">Protease</keyword>
<evidence type="ECO:0000256" key="1">
    <source>
        <dbReference type="ARBA" id="ARBA00022670"/>
    </source>
</evidence>
<feature type="transmembrane region" description="Helical" evidence="7">
    <location>
        <begin position="66"/>
        <end position="86"/>
    </location>
</feature>